<evidence type="ECO:0000313" key="1">
    <source>
        <dbReference type="EMBL" id="NMM65864.1"/>
    </source>
</evidence>
<reference evidence="1 2" key="1">
    <citation type="submission" date="2020-06" db="EMBL/GenBank/DDBJ databases">
        <title>Complete Genome Sequence of Clostridium muelleri sp. nov. P21T, an Acid-Alcohol Producing Acetogen Isolated from Old Hay.</title>
        <authorList>
            <person name="Duncan K.E."/>
            <person name="Tanner R.S."/>
        </authorList>
    </citation>
    <scope>NUCLEOTIDE SEQUENCE [LARGE SCALE GENOMIC DNA]</scope>
    <source>
        <strain evidence="1 2">P21</strain>
    </source>
</reference>
<gene>
    <name evidence="1" type="ORF">HBE96_25130</name>
</gene>
<protein>
    <submittedName>
        <fullName evidence="1">Uncharacterized protein</fullName>
    </submittedName>
</protein>
<evidence type="ECO:0000313" key="2">
    <source>
        <dbReference type="Proteomes" id="UP000537131"/>
    </source>
</evidence>
<accession>A0A7Y0HQ93</accession>
<keyword evidence="2" id="KW-1185">Reference proteome</keyword>
<comment type="caution">
    <text evidence="1">The sequence shown here is derived from an EMBL/GenBank/DDBJ whole genome shotgun (WGS) entry which is preliminary data.</text>
</comment>
<dbReference type="EMBL" id="JABBNI010000067">
    <property type="protein sequence ID" value="NMM65864.1"/>
    <property type="molecule type" value="Genomic_DNA"/>
</dbReference>
<proteinExistence type="predicted"/>
<sequence>MQNHHNYLLTLDHAPSIVPQNGSISTIFDWSAGESFTVVNVISSQSEWSKLVHVLATRDNSYSSQNFQHSKLRYKSNNEQMESREIVKITHLDV</sequence>
<dbReference type="AlphaFoldDB" id="A0A7Y0HQ93"/>
<dbReference type="RefSeq" id="WP_169300451.1">
    <property type="nucleotide sequence ID" value="NZ_JABBNI010000067.1"/>
</dbReference>
<organism evidence="1 2">
    <name type="scientific">Clostridium muellerianum</name>
    <dbReference type="NCBI Taxonomy" id="2716538"/>
    <lineage>
        <taxon>Bacteria</taxon>
        <taxon>Bacillati</taxon>
        <taxon>Bacillota</taxon>
        <taxon>Clostridia</taxon>
        <taxon>Eubacteriales</taxon>
        <taxon>Clostridiaceae</taxon>
        <taxon>Clostridium</taxon>
    </lineage>
</organism>
<name>A0A7Y0HQ93_9CLOT</name>
<dbReference type="Proteomes" id="UP000537131">
    <property type="component" value="Unassembled WGS sequence"/>
</dbReference>